<dbReference type="RefSeq" id="XP_022672043.1">
    <property type="nucleotide sequence ID" value="XM_022816308.1"/>
</dbReference>
<dbReference type="Proteomes" id="UP000594260">
    <property type="component" value="Unplaced"/>
</dbReference>
<dbReference type="EnsemblMetazoa" id="XM_022816310">
    <property type="protein sequence ID" value="XP_022672045"/>
    <property type="gene ID" value="LOC111254915"/>
</dbReference>
<accession>A0A7M7MJP1</accession>
<dbReference type="RefSeq" id="XP_022672042.1">
    <property type="nucleotide sequence ID" value="XM_022816307.1"/>
</dbReference>
<evidence type="ECO:0000256" key="1">
    <source>
        <dbReference type="SAM" id="MobiDB-lite"/>
    </source>
</evidence>
<evidence type="ECO:0000313" key="2">
    <source>
        <dbReference type="EnsemblMetazoa" id="XP_022672045"/>
    </source>
</evidence>
<organism evidence="2 3">
    <name type="scientific">Varroa destructor</name>
    <name type="common">Honeybee mite</name>
    <dbReference type="NCBI Taxonomy" id="109461"/>
    <lineage>
        <taxon>Eukaryota</taxon>
        <taxon>Metazoa</taxon>
        <taxon>Ecdysozoa</taxon>
        <taxon>Arthropoda</taxon>
        <taxon>Chelicerata</taxon>
        <taxon>Arachnida</taxon>
        <taxon>Acari</taxon>
        <taxon>Parasitiformes</taxon>
        <taxon>Mesostigmata</taxon>
        <taxon>Gamasina</taxon>
        <taxon>Dermanyssoidea</taxon>
        <taxon>Varroidae</taxon>
        <taxon>Varroa</taxon>
    </lineage>
</organism>
<dbReference type="EnsemblMetazoa" id="XM_022816307">
    <property type="protein sequence ID" value="XP_022672042"/>
    <property type="gene ID" value="LOC111254915"/>
</dbReference>
<dbReference type="EnsemblMetazoa" id="XM_022816311">
    <property type="protein sequence ID" value="XP_022672046"/>
    <property type="gene ID" value="LOC111254915"/>
</dbReference>
<feature type="region of interest" description="Disordered" evidence="1">
    <location>
        <begin position="160"/>
        <end position="180"/>
    </location>
</feature>
<dbReference type="OrthoDB" id="6620223at2759"/>
<dbReference type="EnsemblMetazoa" id="XM_022816306">
    <property type="protein sequence ID" value="XP_022672041"/>
    <property type="gene ID" value="LOC111254915"/>
</dbReference>
<dbReference type="RefSeq" id="XP_022672041.1">
    <property type="nucleotide sequence ID" value="XM_022816306.1"/>
</dbReference>
<sequence length="369" mass="41343">MNKADYLGEVFGNSRTRNPLQVITNMFKRRNADPLDDEFVDELSCGAGEAGGGQSLQRPLSANPFTRHHHANHFHNGHVCSPTLSLGTRLRPSSPLSIPGGCGRFRQATSAEDILSISPSLRNARSLQEDMEMLRQSRQDNPYIQQQIEKFSVLSEGLSRFDGHSLHPQDQPMSDSPATVPEDHQQLLFSSSPKDEDILSLTSQMDNRHEGLHQHLIRSPPPMFPQDVEQFVFEFSRTTSPQHHLGSPYSMRTHRQPADSLGYNTPERGRLFRADGFHSRKSQEDSARNTLLSSQWTGLNSMNTQAFSAVRAMNYESQPPGRDSSIESTSHTPVLAPPLKAWKRCTSPLSKELEPEQESLLVKSFDSAF</sequence>
<dbReference type="InParanoid" id="A0A7M7MJP1"/>
<dbReference type="GeneID" id="111254915"/>
<name>A0A7M7MJP1_VARDE</name>
<dbReference type="EnsemblMetazoa" id="XM_022816308">
    <property type="protein sequence ID" value="XP_022672043"/>
    <property type="gene ID" value="LOC111254915"/>
</dbReference>
<proteinExistence type="predicted"/>
<reference evidence="2" key="1">
    <citation type="submission" date="2021-01" db="UniProtKB">
        <authorList>
            <consortium name="EnsemblMetazoa"/>
        </authorList>
    </citation>
    <scope>IDENTIFICATION</scope>
</reference>
<dbReference type="EnsemblMetazoa" id="XM_022816312">
    <property type="protein sequence ID" value="XP_022672047"/>
    <property type="gene ID" value="LOC111254915"/>
</dbReference>
<dbReference type="RefSeq" id="XP_022672045.1">
    <property type="nucleotide sequence ID" value="XM_022816310.1"/>
</dbReference>
<dbReference type="KEGG" id="vde:111254915"/>
<dbReference type="RefSeq" id="XP_022672046.1">
    <property type="nucleotide sequence ID" value="XM_022816311.1"/>
</dbReference>
<protein>
    <submittedName>
        <fullName evidence="2">Uncharacterized protein</fullName>
    </submittedName>
</protein>
<keyword evidence="3" id="KW-1185">Reference proteome</keyword>
<dbReference type="RefSeq" id="XP_022672047.1">
    <property type="nucleotide sequence ID" value="XM_022816312.1"/>
</dbReference>
<evidence type="ECO:0000313" key="3">
    <source>
        <dbReference type="Proteomes" id="UP000594260"/>
    </source>
</evidence>
<dbReference type="AlphaFoldDB" id="A0A7M7MJP1"/>